<gene>
    <name evidence="2" type="ORF">P154DRAFT_481178</name>
</gene>
<feature type="compositionally biased region" description="Basic residues" evidence="1">
    <location>
        <begin position="558"/>
        <end position="584"/>
    </location>
</feature>
<name>A0A6A5WZG3_9PLEO</name>
<feature type="compositionally biased region" description="Low complexity" evidence="1">
    <location>
        <begin position="16"/>
        <end position="30"/>
    </location>
</feature>
<feature type="region of interest" description="Disordered" evidence="1">
    <location>
        <begin position="441"/>
        <end position="584"/>
    </location>
</feature>
<evidence type="ECO:0000313" key="3">
    <source>
        <dbReference type="Proteomes" id="UP000799779"/>
    </source>
</evidence>
<feature type="compositionally biased region" description="Basic and acidic residues" evidence="1">
    <location>
        <begin position="186"/>
        <end position="206"/>
    </location>
</feature>
<evidence type="ECO:0000256" key="1">
    <source>
        <dbReference type="SAM" id="MobiDB-lite"/>
    </source>
</evidence>
<dbReference type="EMBL" id="ML977558">
    <property type="protein sequence ID" value="KAF2007140.1"/>
    <property type="molecule type" value="Genomic_DNA"/>
</dbReference>
<sequence length="584" mass="64489">MPATPAANHELEAARTTASPATAKTKPKPSVAQAIPPAHTDENARVRLHITPFRPELLNTYLGPSIRHLATNLSFHTVDTFPEKGFGYIELPAMEAQKLKKKLHGSTLKGSKVRVDDAKPEKRKVFEAAPEGDEDRPAKRSRKEKKTKQGVLEGVELEDERNVKRGWTEVPVKGNKDKKDKKAKKDKNEKTRQKDSKYTKEPELLFKAKLTPVAATETARKDKSKDKSKDKKDTKDKKARTKEVHEFENNTKTPSFLKTAPVSTENKAAVEYINGKGWVDEDGTVVEPETSRARNRRALELVDRPTTNAKVPSSASPHPTTEKKPSAKAKKVTPTPPPSEPEDDEAESSVVSSSSEDEATSNAEPEVESSASSPAPAADAPLMVLTPSSPVVTKDVHPLEALFKRPKPPALSTPGSASTSTPAKLAPINTSFSFFENDAMDVDGDASGNPPITPFTQKDLEWRGLRSAAPTPDTAAIGRRFSFSWRKGSHEVDDDDDDENTEAGKQLSNNTKANASSMPDLIEEQDEDEDDEDEPGSGEEESEWQKSFWENRGENNRAWKKRRRDTLKVKRLRDNKKSTGGRRI</sequence>
<feature type="compositionally biased region" description="Polar residues" evidence="1">
    <location>
        <begin position="305"/>
        <end position="318"/>
    </location>
</feature>
<evidence type="ECO:0000313" key="2">
    <source>
        <dbReference type="EMBL" id="KAF2007140.1"/>
    </source>
</evidence>
<dbReference type="OrthoDB" id="3595585at2759"/>
<feature type="region of interest" description="Disordered" evidence="1">
    <location>
        <begin position="102"/>
        <end position="260"/>
    </location>
</feature>
<feature type="compositionally biased region" description="Acidic residues" evidence="1">
    <location>
        <begin position="521"/>
        <end position="542"/>
    </location>
</feature>
<feature type="compositionally biased region" description="Acidic residues" evidence="1">
    <location>
        <begin position="492"/>
        <end position="501"/>
    </location>
</feature>
<feature type="region of interest" description="Disordered" evidence="1">
    <location>
        <begin position="403"/>
        <end position="424"/>
    </location>
</feature>
<feature type="compositionally biased region" description="Polar residues" evidence="1">
    <location>
        <begin position="250"/>
        <end position="260"/>
    </location>
</feature>
<keyword evidence="3" id="KW-1185">Reference proteome</keyword>
<feature type="compositionally biased region" description="Basic and acidic residues" evidence="1">
    <location>
        <begin position="113"/>
        <end position="126"/>
    </location>
</feature>
<feature type="compositionally biased region" description="Low complexity" evidence="1">
    <location>
        <begin position="348"/>
        <end position="381"/>
    </location>
</feature>
<feature type="compositionally biased region" description="Low complexity" evidence="1">
    <location>
        <begin position="410"/>
        <end position="423"/>
    </location>
</feature>
<dbReference type="AlphaFoldDB" id="A0A6A5WZG3"/>
<feature type="compositionally biased region" description="Polar residues" evidence="1">
    <location>
        <begin position="506"/>
        <end position="517"/>
    </location>
</feature>
<accession>A0A6A5WZG3</accession>
<feature type="region of interest" description="Disordered" evidence="1">
    <location>
        <begin position="1"/>
        <end position="43"/>
    </location>
</feature>
<feature type="region of interest" description="Disordered" evidence="1">
    <location>
        <begin position="277"/>
        <end position="382"/>
    </location>
</feature>
<protein>
    <submittedName>
        <fullName evidence="2">Uncharacterized protein</fullName>
    </submittedName>
</protein>
<dbReference type="Proteomes" id="UP000799779">
    <property type="component" value="Unassembled WGS sequence"/>
</dbReference>
<organism evidence="2 3">
    <name type="scientific">Amniculicola lignicola CBS 123094</name>
    <dbReference type="NCBI Taxonomy" id="1392246"/>
    <lineage>
        <taxon>Eukaryota</taxon>
        <taxon>Fungi</taxon>
        <taxon>Dikarya</taxon>
        <taxon>Ascomycota</taxon>
        <taxon>Pezizomycotina</taxon>
        <taxon>Dothideomycetes</taxon>
        <taxon>Pleosporomycetidae</taxon>
        <taxon>Pleosporales</taxon>
        <taxon>Amniculicolaceae</taxon>
        <taxon>Amniculicola</taxon>
    </lineage>
</organism>
<feature type="compositionally biased region" description="Basic and acidic residues" evidence="1">
    <location>
        <begin position="289"/>
        <end position="303"/>
    </location>
</feature>
<feature type="compositionally biased region" description="Basic residues" evidence="1">
    <location>
        <begin position="139"/>
        <end position="148"/>
    </location>
</feature>
<proteinExistence type="predicted"/>
<reference evidence="2" key="1">
    <citation type="journal article" date="2020" name="Stud. Mycol.">
        <title>101 Dothideomycetes genomes: a test case for predicting lifestyles and emergence of pathogens.</title>
        <authorList>
            <person name="Haridas S."/>
            <person name="Albert R."/>
            <person name="Binder M."/>
            <person name="Bloem J."/>
            <person name="Labutti K."/>
            <person name="Salamov A."/>
            <person name="Andreopoulos B."/>
            <person name="Baker S."/>
            <person name="Barry K."/>
            <person name="Bills G."/>
            <person name="Bluhm B."/>
            <person name="Cannon C."/>
            <person name="Castanera R."/>
            <person name="Culley D."/>
            <person name="Daum C."/>
            <person name="Ezra D."/>
            <person name="Gonzalez J."/>
            <person name="Henrissat B."/>
            <person name="Kuo A."/>
            <person name="Liang C."/>
            <person name="Lipzen A."/>
            <person name="Lutzoni F."/>
            <person name="Magnuson J."/>
            <person name="Mondo S."/>
            <person name="Nolan M."/>
            <person name="Ohm R."/>
            <person name="Pangilinan J."/>
            <person name="Park H.-J."/>
            <person name="Ramirez L."/>
            <person name="Alfaro M."/>
            <person name="Sun H."/>
            <person name="Tritt A."/>
            <person name="Yoshinaga Y."/>
            <person name="Zwiers L.-H."/>
            <person name="Turgeon B."/>
            <person name="Goodwin S."/>
            <person name="Spatafora J."/>
            <person name="Crous P."/>
            <person name="Grigoriev I."/>
        </authorList>
    </citation>
    <scope>NUCLEOTIDE SEQUENCE</scope>
    <source>
        <strain evidence="2">CBS 123094</strain>
    </source>
</reference>
<feature type="compositionally biased region" description="Basic and acidic residues" evidence="1">
    <location>
        <begin position="218"/>
        <end position="249"/>
    </location>
</feature>